<feature type="region of interest" description="Disordered" evidence="2">
    <location>
        <begin position="1539"/>
        <end position="1624"/>
    </location>
</feature>
<dbReference type="GO" id="GO:0016020">
    <property type="term" value="C:membrane"/>
    <property type="evidence" value="ECO:0007669"/>
    <property type="project" value="InterPro"/>
</dbReference>
<dbReference type="SUPFAM" id="SSF140924">
    <property type="entry name" value="Duffy binding domain-like"/>
    <property type="match status" value="6"/>
</dbReference>
<feature type="domain" description="PfEMP1 CIDRalpha1" evidence="8">
    <location>
        <begin position="503"/>
        <end position="559"/>
    </location>
</feature>
<dbReference type="FunFam" id="1.20.58.830:FF:000021">
    <property type="entry name" value="Erythrocyte membrane protein 1, PfEMP1"/>
    <property type="match status" value="1"/>
</dbReference>
<evidence type="ECO:0000259" key="8">
    <source>
        <dbReference type="Pfam" id="PF21807"/>
    </source>
</evidence>
<reference evidence="10 11" key="1">
    <citation type="submission" date="2013-02" db="EMBL/GenBank/DDBJ databases">
        <title>The Genome Annotation of Plasmodium falciparum NF135/5.C10.</title>
        <authorList>
            <consortium name="The Broad Institute Genome Sequencing Platform"/>
            <consortium name="The Broad Institute Genome Sequencing Center for Infectious Disease"/>
            <person name="Neafsey D."/>
            <person name="Hoffman S."/>
            <person name="Volkman S."/>
            <person name="Rosenthal P."/>
            <person name="Walker B."/>
            <person name="Young S.K."/>
            <person name="Zeng Q."/>
            <person name="Gargeya S."/>
            <person name="Fitzgerald M."/>
            <person name="Haas B."/>
            <person name="Abouelleil A."/>
            <person name="Allen A.W."/>
            <person name="Alvarado L."/>
            <person name="Arachchi H.M."/>
            <person name="Berlin A.M."/>
            <person name="Chapman S.B."/>
            <person name="Gainer-Dewar J."/>
            <person name="Goldberg J."/>
            <person name="Griggs A."/>
            <person name="Gujja S."/>
            <person name="Hansen M."/>
            <person name="Howarth C."/>
            <person name="Imamovic A."/>
            <person name="Ireland A."/>
            <person name="Larimer J."/>
            <person name="McCowan C."/>
            <person name="Murphy C."/>
            <person name="Pearson M."/>
            <person name="Poon T.W."/>
            <person name="Priest M."/>
            <person name="Roberts A."/>
            <person name="Saif S."/>
            <person name="Shea T."/>
            <person name="Sisk P."/>
            <person name="Sykes S."/>
            <person name="Wortman J."/>
            <person name="Nusbaum C."/>
            <person name="Birren B."/>
        </authorList>
    </citation>
    <scope>NUCLEOTIDE SEQUENCE [LARGE SCALE GENOMIC DNA]</scope>
    <source>
        <strain evidence="10 11">NF135/5.C10</strain>
    </source>
</reference>
<dbReference type="FunFam" id="1.20.58.1930:FF:000002">
    <property type="entry name" value="Erythrocyte membrane protein 1, PfEMP1"/>
    <property type="match status" value="1"/>
</dbReference>
<dbReference type="InterPro" id="IPR054595">
    <property type="entry name" value="DBL_C"/>
</dbReference>
<dbReference type="Gene3D" id="1.20.1310.20">
    <property type="entry name" value="Duffy-antigen binding domain"/>
    <property type="match status" value="4"/>
</dbReference>
<feature type="compositionally biased region" description="Basic and acidic residues" evidence="2">
    <location>
        <begin position="1"/>
        <end position="11"/>
    </location>
</feature>
<dbReference type="Proteomes" id="UP000019114">
    <property type="component" value="Unassembled WGS sequence"/>
</dbReference>
<evidence type="ECO:0000259" key="4">
    <source>
        <dbReference type="Pfam" id="PF05424"/>
    </source>
</evidence>
<dbReference type="Pfam" id="PF15447">
    <property type="entry name" value="NTS"/>
    <property type="match status" value="1"/>
</dbReference>
<feature type="compositionally biased region" description="Pro residues" evidence="2">
    <location>
        <begin position="2454"/>
        <end position="2471"/>
    </location>
</feature>
<evidence type="ECO:0000256" key="1">
    <source>
        <dbReference type="SAM" id="Coils"/>
    </source>
</evidence>
<dbReference type="EMBL" id="KI926207">
    <property type="protein sequence ID" value="ETW39350.1"/>
    <property type="molecule type" value="Genomic_DNA"/>
</dbReference>
<feature type="compositionally biased region" description="Polar residues" evidence="2">
    <location>
        <begin position="1757"/>
        <end position="1777"/>
    </location>
</feature>
<dbReference type="InterPro" id="IPR049158">
    <property type="entry name" value="PfEMP1_CIDRalpha1_dom"/>
</dbReference>
<feature type="region of interest" description="Disordered" evidence="2">
    <location>
        <begin position="1698"/>
        <end position="1718"/>
    </location>
</feature>
<feature type="region of interest" description="Disordered" evidence="2">
    <location>
        <begin position="2601"/>
        <end position="2624"/>
    </location>
</feature>
<feature type="region of interest" description="Disordered" evidence="2">
    <location>
        <begin position="1757"/>
        <end position="1782"/>
    </location>
</feature>
<feature type="compositionally biased region" description="Low complexity" evidence="2">
    <location>
        <begin position="1931"/>
        <end position="1946"/>
    </location>
</feature>
<dbReference type="GO" id="GO:0046789">
    <property type="term" value="F:host cell surface receptor binding"/>
    <property type="evidence" value="ECO:0007669"/>
    <property type="project" value="InterPro"/>
</dbReference>
<dbReference type="Pfam" id="PF15445">
    <property type="entry name" value="ATS"/>
    <property type="match status" value="1"/>
</dbReference>
<feature type="compositionally biased region" description="Acidic residues" evidence="2">
    <location>
        <begin position="1594"/>
        <end position="1609"/>
    </location>
</feature>
<dbReference type="InterPro" id="IPR041480">
    <property type="entry name" value="CIDR1_gamma"/>
</dbReference>
<feature type="region of interest" description="Disordered" evidence="2">
    <location>
        <begin position="1843"/>
        <end position="1869"/>
    </location>
</feature>
<dbReference type="FunFam" id="1.20.58.830:FF:000002">
    <property type="entry name" value="Erythrocyte membrane protein 1, PfEMP1"/>
    <property type="match status" value="1"/>
</dbReference>
<evidence type="ECO:0000259" key="9">
    <source>
        <dbReference type="Pfam" id="PF22672"/>
    </source>
</evidence>
<reference evidence="10 11" key="2">
    <citation type="submission" date="2013-02" db="EMBL/GenBank/DDBJ databases">
        <title>The Genome Sequence of Plasmodium falciparum NF135/5.C10.</title>
        <authorList>
            <consortium name="The Broad Institute Genome Sequencing Platform"/>
            <consortium name="The Broad Institute Genome Sequencing Center for Infectious Disease"/>
            <person name="Neafsey D."/>
            <person name="Cheeseman I."/>
            <person name="Volkman S."/>
            <person name="Adams J."/>
            <person name="Walker B."/>
            <person name="Young S.K."/>
            <person name="Zeng Q."/>
            <person name="Gargeya S."/>
            <person name="Fitzgerald M."/>
            <person name="Haas B."/>
            <person name="Abouelleil A."/>
            <person name="Alvarado L."/>
            <person name="Arachchi H.M."/>
            <person name="Berlin A.M."/>
            <person name="Chapman S.B."/>
            <person name="Dewar J."/>
            <person name="Goldberg J."/>
            <person name="Griggs A."/>
            <person name="Gujja S."/>
            <person name="Hansen M."/>
            <person name="Howarth C."/>
            <person name="Imamovic A."/>
            <person name="Larimer J."/>
            <person name="McCowan C."/>
            <person name="Murphy C."/>
            <person name="Neiman D."/>
            <person name="Pearson M."/>
            <person name="Priest M."/>
            <person name="Roberts A."/>
            <person name="Saif S."/>
            <person name="Shea T."/>
            <person name="Sisk P."/>
            <person name="Sykes S."/>
            <person name="Wortman J."/>
            <person name="Nusbaum C."/>
            <person name="Birren B."/>
        </authorList>
    </citation>
    <scope>NUCLEOTIDE SEQUENCE [LARGE SCALE GENOMIC DNA]</scope>
    <source>
        <strain evidence="10 11">NF135/5.C10</strain>
    </source>
</reference>
<evidence type="ECO:0000313" key="11">
    <source>
        <dbReference type="Proteomes" id="UP000019114"/>
    </source>
</evidence>
<dbReference type="FunFam" id="1.20.58.830:FF:000005">
    <property type="entry name" value="Erythrocyte membrane protein 1, PfEMP1"/>
    <property type="match status" value="1"/>
</dbReference>
<dbReference type="Pfam" id="PF05424">
    <property type="entry name" value="Duffy_binding"/>
    <property type="match status" value="4"/>
</dbReference>
<dbReference type="FunFam" id="1.10.1900.40:FF:000001">
    <property type="entry name" value="Erythrocyte membrane protein 1"/>
    <property type="match status" value="1"/>
</dbReference>
<dbReference type="InterPro" id="IPR008602">
    <property type="entry name" value="Duffy-antigen-binding"/>
</dbReference>
<feature type="region of interest" description="Disordered" evidence="2">
    <location>
        <begin position="2401"/>
        <end position="2478"/>
    </location>
</feature>
<evidence type="ECO:0000259" key="5">
    <source>
        <dbReference type="Pfam" id="PF15445"/>
    </source>
</evidence>
<feature type="domain" description="Duffy-antigen binding" evidence="4">
    <location>
        <begin position="1242"/>
        <end position="1424"/>
    </location>
</feature>
<feature type="domain" description="Duffy-antigen binding" evidence="4">
    <location>
        <begin position="1677"/>
        <end position="1903"/>
    </location>
</feature>
<dbReference type="InterPro" id="IPR029211">
    <property type="entry name" value="PfEMP1_ATS"/>
</dbReference>
<feature type="domain" description="Plasmodium falciparum erythrocyte membrane protein-1 N-terminal segment" evidence="6">
    <location>
        <begin position="23"/>
        <end position="56"/>
    </location>
</feature>
<keyword evidence="1" id="KW-0175">Coiled coil</keyword>
<feature type="domain" description="Duffy-binding-like" evidence="3">
    <location>
        <begin position="572"/>
        <end position="715"/>
    </location>
</feature>
<feature type="region of interest" description="Disordered" evidence="2">
    <location>
        <begin position="1"/>
        <end position="25"/>
    </location>
</feature>
<feature type="domain" description="Duffy-binding-like" evidence="9">
    <location>
        <begin position="307"/>
        <end position="462"/>
    </location>
</feature>
<feature type="compositionally biased region" description="Basic and acidic residues" evidence="2">
    <location>
        <begin position="2421"/>
        <end position="2440"/>
    </location>
</feature>
<feature type="compositionally biased region" description="Basic and acidic residues" evidence="2">
    <location>
        <begin position="1918"/>
        <end position="1930"/>
    </location>
</feature>
<feature type="domain" description="Plasmodium falciparum erythrocyte membrane protein 1 acidic terminal segment" evidence="5">
    <location>
        <begin position="2483"/>
        <end position="2907"/>
    </location>
</feature>
<evidence type="ECO:0000259" key="6">
    <source>
        <dbReference type="Pfam" id="PF15447"/>
    </source>
</evidence>
<organism evidence="10 11">
    <name type="scientific">Plasmodium falciparum NF135/5.C10</name>
    <dbReference type="NCBI Taxonomy" id="1036726"/>
    <lineage>
        <taxon>Eukaryota</taxon>
        <taxon>Sar</taxon>
        <taxon>Alveolata</taxon>
        <taxon>Apicomplexa</taxon>
        <taxon>Aconoidasida</taxon>
        <taxon>Haemosporida</taxon>
        <taxon>Plasmodiidae</taxon>
        <taxon>Plasmodium</taxon>
        <taxon>Plasmodium (Laverania)</taxon>
    </lineage>
</organism>
<dbReference type="Pfam" id="PF22672">
    <property type="entry name" value="DBL_C"/>
    <property type="match status" value="2"/>
</dbReference>
<dbReference type="Gene3D" id="1.20.58.830">
    <property type="match status" value="4"/>
</dbReference>
<sequence>MGSSISKEEAKSVVPNESPKSPRNVLENLAKDIKRKASNNAKRHENVLKANLRQAKFRHEFSAYRPNYGNPCELDYRFHTNVWNRGASERDPCYRRQPKNNSKLKGAVCTNSKIKGNENKINDTGACAPYRRRNICDYNLEHIHEGNVLTTDDLLGNVLVMAKNEGASIVNSNAHNGVLNVCTVLARSFADIGDILRGKDLYLGNNESEKKKKEELQGNLEKIFTKIIKNDKTLNNLSNGQVREAWWALNRKDVWKALTCSAPHNAQYVKYVPGNTTAVSSNKCGHNDMNVPTNLDYVPQFLRWFEEWAEEFCRIRKIKLENVEKACRDDSKNLYCSHNGYDCTKTIRNENILSDDPKCNSCLAKCSLYDIWLRNQRNEFEKQKEIYTKEIQIYLSNKKKSSSSINNEYYKDFYEELKKNEYETGNKFLLLLNEGKFCNEKLTGKRSIDFSNDVDNIFSHSKHCKVCPHCGVDCSNGTCKDRPNKGNCGKNLIYDPPSDVKPTKITVLYSSNEKRGITEKLKDFCTKSNKENEKNYQKWQCYYVSSENNGCKMVKNSGNITDEEKITSFDEFFDFWVRKFLIDTIKWENEVKTCINNTTNADCNNECNKNCICFYNWVKQKEQEWTNMMDLFTNKHDIPKQYYLNINYLFDSFYFQVMYELNNEEAKWKEYIQNLRTKINSSKENKGTTDSESAIKVLFDHLKETATICKDNNTNEACDSNMDHEINPCAKNTTTTSGGGGKHVSVKQIAQYYKRKAHAQLEERGSRSALKGDASQGHYARGGSREHFKDICKITQIHSNADGSKSKNPCHGKNTERFYTGKDWTYANEKNTTTYSDVYLPQRREHMCTSNLEHLDIRSKGLSNSSIASNSLLGDVLLAAKFEAENIKKLYQQNNSKNGVIDQNDKETVCRAMKYSFADIGDIIRGKDMWDKDKGSTDMENRLVPIFKKIKEQLLNSSIKEKYNKDSDNDGNKYINLRKDWWEANRDQVWKAMKCPNNGITCGSSDHTPLDDYIPQRLRWMTEWAEWYCKMQSQEYDKLKQDCQGCVGNGKSLPCEQGTVQCTKCKAACDAYKKEIEKWEKQWKEMENKYANLYKEATEGGTASDRKDKDVVDFLKQLKEANKASGNTTYSTAAGYIHQEAKYIDCKIQTQFCKKRNGDKPTNGEEKVDNEKYAFEKLPSEYQEACNCNENVTPRPPALSNVCNTVKEHIGNNNGTQEIDNCKPKKDYPPWKNDKSLVDEDGVYMPPRRQKLCVINLQHFKENTSDGLRKAFIQCAAAETFLLWHKYKKDKNDNSNNLDNTLKSGTIPEEFKRQMFYTFGDFRDLCLGTDISASNEPVKTVKDKIKNVFNTNNGLVKGSDKEKRESFWNEHKEDIWEGMLCALSYDTKKQTMDKEVHTKLNSNYNYHTIKKDLEDFVNRPQFLRWFTEWSDEFCQKYKVEKAKLFDKCNKVDCSKEDEDNRKKKQACAEECKAYQKWLKDWNDKYKIQSAKFDNDKTNNKYKHDLAAKEADTASSARDYLKTQLQKLCVKNGDCKCMEHKSKQSPNNTDMPASLDDEPDEVKGRCKCPPPPPPKPKPTREGLGRSLGPRSKEKEEEEEEEDSEDDEPGEDTNGATEAPVETKKDVDVCNTVKSALDDMGSLTQACQQKYEKGREKFPNWKCVTPSGDKTATGSSGAICVPPRRRKLYVGELTKWAEEATKSQSQNGESSGEAQTQGSSNTTVNVDVDLVKAFVESAAVETFFLWHKYKVENTKTQGVGSPLLQTIDGNSGDDNNPQSKLEKGEIPPDFLRLMFYTLGDYRDICIGGDRDIVGDTIVSNTSNNEASSGQVTRKTISDVIKQTLEKSGSKPGNSSPPIVKTPSQPGDKRKKWWDQNAKHIWNGMICALTYKDNGEKKIVKDNEVYKKLWDEANKKPQKHQYEYKNVKLEENSGAKSTGSSTQSSASSGDTPTLNTPKLIDFVLRPPYFRYLEEWGETFCRERAKRLAQIYKDCRGKNANGDPTYCSGDGYHCTEDAKYRNHKFVDLNCRGCGEQCMKYKKWIDMKFKEYQNQKSKYQEELQKLLKDNSNGGGDNKEFCQQIKEKSTSAKFLKELKHCKNDQGGEEKGNELDFEHPEKTFSPSTYCKACPVYGVTCNSSSGCKENKEKVQKNGKRVSTDIPILINDGATDGSTDGTTKDIDEKLKECSKKYSLFKGLSKQEWKCQKINGVDQCKLTNHVDATYFDKDIVFNEFFQRWLRYFIYDYNKLKHKIHPCIKKEKQDKTEHKCIKECNNKCDCVDKWLKQKKQEWENVKSHYNKYPRTNDDSVGYRVKSYFDLLYFDSDIKKIKGKHENFNRFEDSKECNDTENSKSGKNNDVIECLLENLGKKISECTSQASGSEQCTQTTTDPPTLEDEDLLLEEEENQVKPPEICENVLKTPQPETGEKGDCGETDEKKKPKAEGEESGAAGPSGRASPEPPADSPPPSTPRPQPLPSDNTSDILKTTIPFGIALALTSIALLFLKKKPKSPVDLIRVLDIHKGDYGTPTPKSKNRYIPYRSGTYKGKTYIYMEGDSSGDEKYAFLSDTTDVTSSESEYEELDINDIYAPRAPKYKTLIEVVLEPSKSDGTPLSKGEPLRDDTPRATTPLTDEEWNELKHDFISQYIQSESLDVPQYDVLKELPMNIGGNVLDDGINEKPFITSIHDRDLYTGEEISYNINMSTNSMDDPKHVSNNVYSGIDLINDTLSGNKNIDIYDEVLKRKENELFGTNYKKNTSNNSVAKNTNSDPIMNQLDLLHKWLDRHRDMCKKWNTKEELLDKLNEQWNKDNDVGGDISTSNGNKTLNTDVSIQIDIDETKGKKEFSNMNTILDDIEDDIYYDVNDENPSVNDIPMDHNRVDVPKKVHVEMKILNNTSNGSLEQEFPISDVWNI</sequence>
<dbReference type="InterPro" id="IPR042202">
    <property type="entry name" value="Duffy-ag-bd_sf"/>
</dbReference>
<feature type="region of interest" description="Disordered" evidence="2">
    <location>
        <begin position="1918"/>
        <end position="1950"/>
    </location>
</feature>
<evidence type="ECO:0000313" key="10">
    <source>
        <dbReference type="EMBL" id="ETW39350.1"/>
    </source>
</evidence>
<protein>
    <recommendedName>
        <fullName evidence="12">Erythrocyte membrane protein 1, PfEMP1</fullName>
    </recommendedName>
</protein>
<accession>W4I890</accession>
<dbReference type="Pfam" id="PF18562">
    <property type="entry name" value="CIDR1_gamma"/>
    <property type="match status" value="1"/>
</dbReference>
<dbReference type="Pfam" id="PF03011">
    <property type="entry name" value="PFEMP"/>
    <property type="match status" value="2"/>
</dbReference>
<name>W4I890_PLAFA</name>
<gene>
    <name evidence="10" type="ORF">PFNF135_06273</name>
</gene>
<feature type="domain" description="Duffy-antigen binding" evidence="4">
    <location>
        <begin position="838"/>
        <end position="1019"/>
    </location>
</feature>
<feature type="domain" description="Duffy-binding-like" evidence="9">
    <location>
        <begin position="1971"/>
        <end position="2120"/>
    </location>
</feature>
<feature type="domain" description="Cysteine-rich interdomain region 1 gamma" evidence="7">
    <location>
        <begin position="2171"/>
        <end position="2214"/>
    </location>
</feature>
<evidence type="ECO:0008006" key="12">
    <source>
        <dbReference type="Google" id="ProtNLM"/>
    </source>
</evidence>
<evidence type="ECO:0000259" key="7">
    <source>
        <dbReference type="Pfam" id="PF18562"/>
    </source>
</evidence>
<feature type="region of interest" description="Disordered" evidence="2">
    <location>
        <begin position="763"/>
        <end position="782"/>
    </location>
</feature>
<feature type="compositionally biased region" description="Polar residues" evidence="2">
    <location>
        <begin position="1700"/>
        <end position="1718"/>
    </location>
</feature>
<dbReference type="InterPro" id="IPR044932">
    <property type="entry name" value="PfEMP1_ATS_sf"/>
</dbReference>
<dbReference type="InterPro" id="IPR004258">
    <property type="entry name" value="DBL"/>
</dbReference>
<dbReference type="Gene3D" id="1.10.1900.40">
    <property type="entry name" value="Acidic terminal segments, variant surface antigen of PfEMP1"/>
    <property type="match status" value="1"/>
</dbReference>
<feature type="compositionally biased region" description="Low complexity" evidence="2">
    <location>
        <begin position="2443"/>
        <end position="2453"/>
    </location>
</feature>
<evidence type="ECO:0000256" key="2">
    <source>
        <dbReference type="SAM" id="MobiDB-lite"/>
    </source>
</evidence>
<dbReference type="InterPro" id="IPR029210">
    <property type="entry name" value="PfEMP1_NTS"/>
</dbReference>
<feature type="domain" description="Duffy-antigen binding" evidence="4">
    <location>
        <begin position="125"/>
        <end position="303"/>
    </location>
</feature>
<feature type="coiled-coil region" evidence="1">
    <location>
        <begin position="1062"/>
        <end position="1096"/>
    </location>
</feature>
<dbReference type="Gene3D" id="1.20.58.1930">
    <property type="match status" value="2"/>
</dbReference>
<evidence type="ECO:0000259" key="3">
    <source>
        <dbReference type="Pfam" id="PF03011"/>
    </source>
</evidence>
<dbReference type="OrthoDB" id="379185at2759"/>
<feature type="domain" description="Duffy-binding-like" evidence="3">
    <location>
        <begin position="2230"/>
        <end position="2376"/>
    </location>
</feature>
<proteinExistence type="predicted"/>
<dbReference type="Pfam" id="PF21807">
    <property type="entry name" value="PfEMP1_CIDRalpha1_dom"/>
    <property type="match status" value="1"/>
</dbReference>